<dbReference type="Proteomes" id="UP000187013">
    <property type="component" value="Unassembled WGS sequence"/>
</dbReference>
<feature type="transmembrane region" description="Helical" evidence="7">
    <location>
        <begin position="64"/>
        <end position="83"/>
    </location>
</feature>
<evidence type="ECO:0000256" key="3">
    <source>
        <dbReference type="ARBA" id="ARBA00022692"/>
    </source>
</evidence>
<proteinExistence type="inferred from homology"/>
<dbReference type="Gene3D" id="1.20.1070.10">
    <property type="entry name" value="Rhodopsin 7-helix transmembrane proteins"/>
    <property type="match status" value="1"/>
</dbReference>
<evidence type="ECO:0000256" key="1">
    <source>
        <dbReference type="ARBA" id="ARBA00004141"/>
    </source>
</evidence>
<dbReference type="SMART" id="SM01021">
    <property type="entry name" value="Bac_rhodopsin"/>
    <property type="match status" value="1"/>
</dbReference>
<dbReference type="InterPro" id="IPR043476">
    <property type="entry name" value="Yro2-like_7TM"/>
</dbReference>
<evidence type="ECO:0000256" key="4">
    <source>
        <dbReference type="ARBA" id="ARBA00022989"/>
    </source>
</evidence>
<keyword evidence="3 7" id="KW-0812">Transmembrane</keyword>
<comment type="subcellular location">
    <subcellularLocation>
        <location evidence="1">Membrane</location>
        <topology evidence="1">Multi-pass membrane protein</topology>
    </subcellularLocation>
</comment>
<keyword evidence="4 7" id="KW-1133">Transmembrane helix</keyword>
<evidence type="ECO:0000313" key="8">
    <source>
        <dbReference type="EMBL" id="GAV51573.1"/>
    </source>
</evidence>
<evidence type="ECO:0000313" key="9">
    <source>
        <dbReference type="Proteomes" id="UP000187013"/>
    </source>
</evidence>
<evidence type="ECO:0000256" key="5">
    <source>
        <dbReference type="ARBA" id="ARBA00023136"/>
    </source>
</evidence>
<dbReference type="OrthoDB" id="536545at2759"/>
<comment type="similarity">
    <text evidence="2">Belongs to the archaeal/bacterial/fungal opsin family.</text>
</comment>
<keyword evidence="5 7" id="KW-0472">Membrane</keyword>
<feature type="transmembrane region" description="Helical" evidence="7">
    <location>
        <begin position="36"/>
        <end position="57"/>
    </location>
</feature>
<feature type="transmembrane region" description="Helical" evidence="7">
    <location>
        <begin position="201"/>
        <end position="221"/>
    </location>
</feature>
<evidence type="ECO:0008006" key="10">
    <source>
        <dbReference type="Google" id="ProtNLM"/>
    </source>
</evidence>
<feature type="compositionally biased region" description="Acidic residues" evidence="6">
    <location>
        <begin position="291"/>
        <end position="301"/>
    </location>
</feature>
<feature type="transmembrane region" description="Helical" evidence="7">
    <location>
        <begin position="169"/>
        <end position="189"/>
    </location>
</feature>
<dbReference type="AlphaFoldDB" id="A0A1Q3A7I1"/>
<feature type="transmembrane region" description="Helical" evidence="7">
    <location>
        <begin position="143"/>
        <end position="163"/>
    </location>
</feature>
<dbReference type="Pfam" id="PF01036">
    <property type="entry name" value="Bac_rhodopsin"/>
    <property type="match status" value="1"/>
</dbReference>
<dbReference type="InterPro" id="IPR001425">
    <property type="entry name" value="Arc/bac/fun_rhodopsins"/>
</dbReference>
<dbReference type="EMBL" id="BDGX01000032">
    <property type="protein sequence ID" value="GAV51573.1"/>
    <property type="molecule type" value="Genomic_DNA"/>
</dbReference>
<dbReference type="GO" id="GO:0005783">
    <property type="term" value="C:endoplasmic reticulum"/>
    <property type="evidence" value="ECO:0007669"/>
    <property type="project" value="TreeGrafter"/>
</dbReference>
<evidence type="ECO:0000256" key="6">
    <source>
        <dbReference type="SAM" id="MobiDB-lite"/>
    </source>
</evidence>
<comment type="caution">
    <text evidence="8">The sequence shown here is derived from an EMBL/GenBank/DDBJ whole genome shotgun (WGS) entry which is preliminary data.</text>
</comment>
<organism evidence="8 9">
    <name type="scientific">Zygosaccharomyces rouxii</name>
    <dbReference type="NCBI Taxonomy" id="4956"/>
    <lineage>
        <taxon>Eukaryota</taxon>
        <taxon>Fungi</taxon>
        <taxon>Dikarya</taxon>
        <taxon>Ascomycota</taxon>
        <taxon>Saccharomycotina</taxon>
        <taxon>Saccharomycetes</taxon>
        <taxon>Saccharomycetales</taxon>
        <taxon>Saccharomycetaceae</taxon>
        <taxon>Zygosaccharomyces</taxon>
    </lineage>
</organism>
<evidence type="ECO:0000256" key="2">
    <source>
        <dbReference type="ARBA" id="ARBA00008130"/>
    </source>
</evidence>
<dbReference type="PANTHER" id="PTHR28286">
    <property type="match status" value="1"/>
</dbReference>
<dbReference type="GO" id="GO:0005886">
    <property type="term" value="C:plasma membrane"/>
    <property type="evidence" value="ECO:0007669"/>
    <property type="project" value="TreeGrafter"/>
</dbReference>
<evidence type="ECO:0000256" key="7">
    <source>
        <dbReference type="SAM" id="Phobius"/>
    </source>
</evidence>
<protein>
    <recommendedName>
        <fullName evidence="10">Protein MRH1</fullName>
    </recommendedName>
</protein>
<feature type="transmembrane region" description="Helical" evidence="7">
    <location>
        <begin position="241"/>
        <end position="263"/>
    </location>
</feature>
<dbReference type="PANTHER" id="PTHR28286:SF1">
    <property type="entry name" value="30 KDA HEAT SHOCK PROTEIN-RELATED"/>
    <property type="match status" value="1"/>
</dbReference>
<accession>A0A1Q3A7I1</accession>
<dbReference type="SUPFAM" id="SSF81321">
    <property type="entry name" value="Family A G protein-coupled receptor-like"/>
    <property type="match status" value="1"/>
</dbReference>
<feature type="transmembrane region" description="Helical" evidence="7">
    <location>
        <begin position="118"/>
        <end position="136"/>
    </location>
</feature>
<feature type="region of interest" description="Disordered" evidence="6">
    <location>
        <begin position="286"/>
        <end position="308"/>
    </location>
</feature>
<sequence length="308" mass="34503">MNEFIELYKRGGGNQAVTINKPYNVDIHLTQDGSSWFWAAFCIYTALAIVLLIFMFRKPANERLFYYTGFAPVAFMAINYFTLASNLGWIPVKAKYKHATTASLHGHLGTRQVFYSRYIGWFMAFPWPIIQVSLLGNTPLWQIAFNVALTETYVVIMLFGAVVHTTYKWGYFVLAITAGVVACISVMTTTRNLVRNKSSNVMLCFKIYFSIVMILWCGYPLSFALSEGGNVMQPDSEGVFYGILDVFLLGLLPTLFVPVAYNIGFERLGLNKTINHYGEEAAPAELVASDPVEEASPEEASPENTGEY</sequence>
<gene>
    <name evidence="8" type="ORF">ZYGR_0AF00440</name>
</gene>
<dbReference type="FunFam" id="1.20.1070.10:FF:000160">
    <property type="entry name" value="Related to Opsin-1"/>
    <property type="match status" value="1"/>
</dbReference>
<dbReference type="CDD" id="cd15239">
    <property type="entry name" value="7tm_YRO2_fungal-like"/>
    <property type="match status" value="1"/>
</dbReference>
<name>A0A1Q3A7I1_ZYGRO</name>
<reference evidence="8 9" key="1">
    <citation type="submission" date="2016-08" db="EMBL/GenBank/DDBJ databases">
        <title>Draft genome sequence of allopolyploid Zygosaccharomyces rouxii.</title>
        <authorList>
            <person name="Watanabe J."/>
            <person name="Uehara K."/>
            <person name="Mogi Y."/>
            <person name="Tsukioka Y."/>
        </authorList>
    </citation>
    <scope>NUCLEOTIDE SEQUENCE [LARGE SCALE GENOMIC DNA]</scope>
    <source>
        <strain evidence="8 9">NBRC 110957</strain>
    </source>
</reference>